<organism evidence="2 3">
    <name type="scientific">Orchesella cincta</name>
    <name type="common">Springtail</name>
    <name type="synonym">Podura cincta</name>
    <dbReference type="NCBI Taxonomy" id="48709"/>
    <lineage>
        <taxon>Eukaryota</taxon>
        <taxon>Metazoa</taxon>
        <taxon>Ecdysozoa</taxon>
        <taxon>Arthropoda</taxon>
        <taxon>Hexapoda</taxon>
        <taxon>Collembola</taxon>
        <taxon>Entomobryomorpha</taxon>
        <taxon>Entomobryoidea</taxon>
        <taxon>Orchesellidae</taxon>
        <taxon>Orchesellinae</taxon>
        <taxon>Orchesella</taxon>
    </lineage>
</organism>
<evidence type="ECO:0000256" key="1">
    <source>
        <dbReference type="ARBA" id="ARBA00008738"/>
    </source>
</evidence>
<evidence type="ECO:0000313" key="2">
    <source>
        <dbReference type="EMBL" id="ODM92159.1"/>
    </source>
</evidence>
<comment type="caution">
    <text evidence="2">The sequence shown here is derived from an EMBL/GenBank/DDBJ whole genome shotgun (WGS) entry which is preliminary data.</text>
</comment>
<dbReference type="OrthoDB" id="365640at2759"/>
<dbReference type="Pfam" id="PF05217">
    <property type="entry name" value="SAXO1-2"/>
    <property type="match status" value="1"/>
</dbReference>
<dbReference type="AlphaFoldDB" id="A0A1D2MGP8"/>
<keyword evidence="3" id="KW-1185">Reference proteome</keyword>
<protein>
    <submittedName>
        <fullName evidence="2">Stabilizer of axonemal microtubules 2</fullName>
    </submittedName>
</protein>
<gene>
    <name evidence="2" type="ORF">Ocin01_14522</name>
</gene>
<name>A0A1D2MGP8_ORCCI</name>
<dbReference type="STRING" id="48709.A0A1D2MGP8"/>
<dbReference type="GO" id="GO:0008017">
    <property type="term" value="F:microtubule binding"/>
    <property type="evidence" value="ECO:0007669"/>
    <property type="project" value="InterPro"/>
</dbReference>
<accession>A0A1D2MGP8</accession>
<comment type="similarity">
    <text evidence="1">Belongs to the FAM154 family.</text>
</comment>
<proteinExistence type="inferred from homology"/>
<evidence type="ECO:0000313" key="3">
    <source>
        <dbReference type="Proteomes" id="UP000094527"/>
    </source>
</evidence>
<dbReference type="Proteomes" id="UP000094527">
    <property type="component" value="Unassembled WGS sequence"/>
</dbReference>
<reference evidence="2 3" key="1">
    <citation type="journal article" date="2016" name="Genome Biol. Evol.">
        <title>Gene Family Evolution Reflects Adaptation to Soil Environmental Stressors in the Genome of the Collembolan Orchesella cincta.</title>
        <authorList>
            <person name="Faddeeva-Vakhrusheva A."/>
            <person name="Derks M.F."/>
            <person name="Anvar S.Y."/>
            <person name="Agamennone V."/>
            <person name="Suring W."/>
            <person name="Smit S."/>
            <person name="van Straalen N.M."/>
            <person name="Roelofs D."/>
        </authorList>
    </citation>
    <scope>NUCLEOTIDE SEQUENCE [LARGE SCALE GENOMIC DNA]</scope>
    <source>
        <tissue evidence="2">Mixed pool</tissue>
    </source>
</reference>
<sequence length="207" mass="22636">MVAPQCSPDLGFLQFSPTTAAPRSYASMGGGDCCPLPPVGCGSQVNFCGNHPRDDCCRIPQARCLPTLPCCTPAPVCVERVKNMKPDTIYEPPSVPFDGCSRYRIDYRGPCGAPAVSCKPTNTIDQSGSRMDGMSVYRDAYTWKPIGPIERPRMTNDYEPSTAPFEGCSSYRVDYRGCYGLPAQSVKAGDHCRSIIWQNGWLFQLPS</sequence>
<dbReference type="InterPro" id="IPR033336">
    <property type="entry name" value="SAXO1/2"/>
</dbReference>
<dbReference type="EMBL" id="LJIJ01001315">
    <property type="protein sequence ID" value="ODM92159.1"/>
    <property type="molecule type" value="Genomic_DNA"/>
</dbReference>